<dbReference type="EMBL" id="CP002189">
    <property type="protein sequence ID" value="ADV33821.1"/>
    <property type="molecule type" value="Genomic_DNA"/>
</dbReference>
<evidence type="ECO:0000313" key="12">
    <source>
        <dbReference type="Proteomes" id="UP000007464"/>
    </source>
</evidence>
<feature type="active site" description="Proton acceptor" evidence="9">
    <location>
        <position position="49"/>
    </location>
</feature>
<dbReference type="GO" id="GO:0004834">
    <property type="term" value="F:tryptophan synthase activity"/>
    <property type="evidence" value="ECO:0007669"/>
    <property type="project" value="UniProtKB-UniRule"/>
</dbReference>
<reference evidence="11 12" key="1">
    <citation type="journal article" date="2010" name="BMC Genomics">
        <title>Unprecedented loss of ammonia assimilation capability in a urease-encoding bacterial mutualist.</title>
        <authorList>
            <person name="Williams L.E."/>
            <person name="Wernegreen J.J."/>
        </authorList>
    </citation>
    <scope>NUCLEOTIDE SEQUENCE [LARGE SCALE GENOMIC DNA]</scope>
    <source>
        <strain evidence="11 12">BVAF</strain>
    </source>
</reference>
<keyword evidence="4 9" id="KW-0028">Amino-acid biosynthesis</keyword>
<dbReference type="RefSeq" id="WP_013516746.1">
    <property type="nucleotide sequence ID" value="NC_014909.2"/>
</dbReference>
<comment type="similarity">
    <text evidence="9 10">Belongs to the TrpA family.</text>
</comment>
<keyword evidence="6 9" id="KW-0057">Aromatic amino acid biosynthesis</keyword>
<gene>
    <name evidence="9 11" type="primary">trpA</name>
    <name evidence="11" type="ordered locus">BVAF_432</name>
</gene>
<dbReference type="HOGENOM" id="CLU_016734_0_4_6"/>
<evidence type="ECO:0000256" key="5">
    <source>
        <dbReference type="ARBA" id="ARBA00022822"/>
    </source>
</evidence>
<organism evidence="11 12">
    <name type="scientific">Blochmanniella vafra (strain BVAF)</name>
    <dbReference type="NCBI Taxonomy" id="859654"/>
    <lineage>
        <taxon>Bacteria</taxon>
        <taxon>Pseudomonadati</taxon>
        <taxon>Pseudomonadota</taxon>
        <taxon>Gammaproteobacteria</taxon>
        <taxon>Enterobacterales</taxon>
        <taxon>Enterobacteriaceae</taxon>
        <taxon>ant endosymbionts</taxon>
        <taxon>Candidatus Blochmanniella</taxon>
    </lineage>
</organism>
<evidence type="ECO:0000256" key="8">
    <source>
        <dbReference type="ARBA" id="ARBA00049047"/>
    </source>
</evidence>
<dbReference type="CDD" id="cd04724">
    <property type="entry name" value="Tryptophan_synthase_alpha"/>
    <property type="match status" value="1"/>
</dbReference>
<keyword evidence="5 9" id="KW-0822">Tryptophan biosynthesis</keyword>
<evidence type="ECO:0000256" key="3">
    <source>
        <dbReference type="ARBA" id="ARBA00011270"/>
    </source>
</evidence>
<dbReference type="Proteomes" id="UP000007464">
    <property type="component" value="Chromosome"/>
</dbReference>
<proteinExistence type="inferred from homology"/>
<keyword evidence="7 9" id="KW-0456">Lyase</keyword>
<dbReference type="PANTHER" id="PTHR43406">
    <property type="entry name" value="TRYPTOPHAN SYNTHASE, ALPHA CHAIN"/>
    <property type="match status" value="1"/>
</dbReference>
<comment type="subunit">
    <text evidence="3 9">Tetramer of two alpha and two beta chains.</text>
</comment>
<dbReference type="UniPathway" id="UPA00035">
    <property type="reaction ID" value="UER00044"/>
</dbReference>
<evidence type="ECO:0000256" key="4">
    <source>
        <dbReference type="ARBA" id="ARBA00022605"/>
    </source>
</evidence>
<evidence type="ECO:0000256" key="1">
    <source>
        <dbReference type="ARBA" id="ARBA00003365"/>
    </source>
</evidence>
<dbReference type="PROSITE" id="PS00167">
    <property type="entry name" value="TRP_SYNTHASE_ALPHA"/>
    <property type="match status" value="1"/>
</dbReference>
<dbReference type="AlphaFoldDB" id="E8Q6C7"/>
<dbReference type="EC" id="4.2.1.20" evidence="9"/>
<name>E8Q6C7_BLOVB</name>
<dbReference type="PANTHER" id="PTHR43406:SF1">
    <property type="entry name" value="TRYPTOPHAN SYNTHASE ALPHA CHAIN, CHLOROPLASTIC"/>
    <property type="match status" value="1"/>
</dbReference>
<dbReference type="SUPFAM" id="SSF51366">
    <property type="entry name" value="Ribulose-phoshate binding barrel"/>
    <property type="match status" value="1"/>
</dbReference>
<protein>
    <recommendedName>
        <fullName evidence="9">Tryptophan synthase alpha chain</fullName>
        <ecNumber evidence="9">4.2.1.20</ecNumber>
    </recommendedName>
</protein>
<evidence type="ECO:0000256" key="10">
    <source>
        <dbReference type="RuleBase" id="RU003662"/>
    </source>
</evidence>
<dbReference type="InterPro" id="IPR011060">
    <property type="entry name" value="RibuloseP-bd_barrel"/>
</dbReference>
<evidence type="ECO:0000256" key="2">
    <source>
        <dbReference type="ARBA" id="ARBA00004733"/>
    </source>
</evidence>
<evidence type="ECO:0000313" key="11">
    <source>
        <dbReference type="EMBL" id="ADV33821.1"/>
    </source>
</evidence>
<dbReference type="Gene3D" id="3.20.20.70">
    <property type="entry name" value="Aldolase class I"/>
    <property type="match status" value="1"/>
</dbReference>
<comment type="pathway">
    <text evidence="2 9">Amino-acid biosynthesis; L-tryptophan biosynthesis; L-tryptophan from chorismate: step 5/5.</text>
</comment>
<dbReference type="InterPro" id="IPR018204">
    <property type="entry name" value="Trp_synthase_alpha_AS"/>
</dbReference>
<dbReference type="FunFam" id="3.20.20.70:FF:000037">
    <property type="entry name" value="Tryptophan synthase alpha chain"/>
    <property type="match status" value="1"/>
</dbReference>
<dbReference type="NCBIfam" id="TIGR00262">
    <property type="entry name" value="trpA"/>
    <property type="match status" value="1"/>
</dbReference>
<evidence type="ECO:0000256" key="6">
    <source>
        <dbReference type="ARBA" id="ARBA00023141"/>
    </source>
</evidence>
<sequence length="272" mass="30391">MNRYQKLFTNLHQQKLGAFVPFITVGDPDPDSFINIIDTLIEAGADALELGIPFSDPLSDGPAIQKSMERAFKSGINFFLCLKLINDIRSKYPHLPIGLLIYANLIMKHGIKNFYCNCSKLNIDSVLIPDLPIEESSLFYKTAMYYKIAHIFICPPNANFNLIKQITNQGQGYIYLLSRPGITGINNDEFNITVLNMLIQHIKQQKRVLPILQGFGIHTPDQAHQSLLSGTSGVIIGSAIANIIEDNLSSNPIILLTQLKKLTHLIKISMKL</sequence>
<dbReference type="KEGG" id="bva:BVAF_432"/>
<dbReference type="OrthoDB" id="9804578at2"/>
<comment type="function">
    <text evidence="1 9">The alpha subunit is responsible for the aldol cleavage of indoleglycerol phosphate to indole and glyceraldehyde 3-phosphate.</text>
</comment>
<dbReference type="HAMAP" id="MF_00131">
    <property type="entry name" value="Trp_synth_alpha"/>
    <property type="match status" value="1"/>
</dbReference>
<dbReference type="InterPro" id="IPR002028">
    <property type="entry name" value="Trp_synthase_suA"/>
</dbReference>
<dbReference type="GO" id="GO:0005829">
    <property type="term" value="C:cytosol"/>
    <property type="evidence" value="ECO:0007669"/>
    <property type="project" value="TreeGrafter"/>
</dbReference>
<dbReference type="STRING" id="859654.BVAF_432"/>
<keyword evidence="12" id="KW-1185">Reference proteome</keyword>
<accession>E8Q6C7</accession>
<comment type="catalytic activity">
    <reaction evidence="8 9">
        <text>(1S,2R)-1-C-(indol-3-yl)glycerol 3-phosphate + L-serine = D-glyceraldehyde 3-phosphate + L-tryptophan + H2O</text>
        <dbReference type="Rhea" id="RHEA:10532"/>
        <dbReference type="ChEBI" id="CHEBI:15377"/>
        <dbReference type="ChEBI" id="CHEBI:33384"/>
        <dbReference type="ChEBI" id="CHEBI:57912"/>
        <dbReference type="ChEBI" id="CHEBI:58866"/>
        <dbReference type="ChEBI" id="CHEBI:59776"/>
        <dbReference type="EC" id="4.2.1.20"/>
    </reaction>
</comment>
<evidence type="ECO:0000256" key="7">
    <source>
        <dbReference type="ARBA" id="ARBA00023239"/>
    </source>
</evidence>
<dbReference type="InterPro" id="IPR013785">
    <property type="entry name" value="Aldolase_TIM"/>
</dbReference>
<feature type="active site" description="Proton acceptor" evidence="9">
    <location>
        <position position="60"/>
    </location>
</feature>
<dbReference type="Pfam" id="PF00290">
    <property type="entry name" value="Trp_syntA"/>
    <property type="match status" value="1"/>
</dbReference>
<evidence type="ECO:0000256" key="9">
    <source>
        <dbReference type="HAMAP-Rule" id="MF_00131"/>
    </source>
</evidence>